<dbReference type="Gene3D" id="3.40.50.300">
    <property type="entry name" value="P-loop containing nucleotide triphosphate hydrolases"/>
    <property type="match status" value="1"/>
</dbReference>
<dbReference type="NCBIfam" id="TIGR00231">
    <property type="entry name" value="small_GTP"/>
    <property type="match status" value="1"/>
</dbReference>
<evidence type="ECO:0000313" key="2">
    <source>
        <dbReference type="EMBL" id="GCE83966.1"/>
    </source>
</evidence>
<dbReference type="GO" id="GO:0005829">
    <property type="term" value="C:cytosol"/>
    <property type="evidence" value="ECO:0007669"/>
    <property type="project" value="TreeGrafter"/>
</dbReference>
<dbReference type="InterPro" id="IPR006073">
    <property type="entry name" value="GTP-bd"/>
</dbReference>
<comment type="caution">
    <text evidence="2">The sequence shown here is derived from an EMBL/GenBank/DDBJ whole genome shotgun (WGS) entry which is preliminary data.</text>
</comment>
<dbReference type="SUPFAM" id="SSF52540">
    <property type="entry name" value="P-loop containing nucleoside triphosphate hydrolases"/>
    <property type="match status" value="1"/>
</dbReference>
<dbReference type="GO" id="GO:0002098">
    <property type="term" value="P:tRNA wobble uridine modification"/>
    <property type="evidence" value="ECO:0007669"/>
    <property type="project" value="TreeGrafter"/>
</dbReference>
<accession>A0A4P5P1F8</accession>
<dbReference type="GO" id="GO:0030488">
    <property type="term" value="P:tRNA methylation"/>
    <property type="evidence" value="ECO:0007669"/>
    <property type="project" value="TreeGrafter"/>
</dbReference>
<evidence type="ECO:0000313" key="3">
    <source>
        <dbReference type="Proteomes" id="UP000315095"/>
    </source>
</evidence>
<dbReference type="PANTHER" id="PTHR42714:SF2">
    <property type="entry name" value="TRNA MODIFICATION GTPASE GTPBP3, MITOCHONDRIAL"/>
    <property type="match status" value="1"/>
</dbReference>
<keyword evidence="3" id="KW-1185">Reference proteome</keyword>
<dbReference type="AlphaFoldDB" id="A0A4P5P1F8"/>
<feature type="domain" description="G" evidence="1">
    <location>
        <begin position="36"/>
        <end position="141"/>
    </location>
</feature>
<dbReference type="PANTHER" id="PTHR42714">
    <property type="entry name" value="TRNA MODIFICATION GTPASE GTPBP3"/>
    <property type="match status" value="1"/>
</dbReference>
<gene>
    <name evidence="2" type="ORF">MSKU9_2107</name>
</gene>
<organism evidence="2 3">
    <name type="scientific">Komagataeibacter diospyri</name>
    <dbReference type="NCBI Taxonomy" id="1932662"/>
    <lineage>
        <taxon>Bacteria</taxon>
        <taxon>Pseudomonadati</taxon>
        <taxon>Pseudomonadota</taxon>
        <taxon>Alphaproteobacteria</taxon>
        <taxon>Acetobacterales</taxon>
        <taxon>Acetobacteraceae</taxon>
        <taxon>Komagataeibacter</taxon>
    </lineage>
</organism>
<dbReference type="InterPro" id="IPR027417">
    <property type="entry name" value="P-loop_NTPase"/>
</dbReference>
<dbReference type="OrthoDB" id="238366at2"/>
<dbReference type="CDD" id="cd11383">
    <property type="entry name" value="YfjP"/>
    <property type="match status" value="1"/>
</dbReference>
<reference evidence="3" key="1">
    <citation type="submission" date="2017-01" db="EMBL/GenBank/DDBJ databases">
        <title>Komagataeibacter sp. MSKU9 whole genome sequencing project.</title>
        <authorList>
            <person name="Matsutani M."/>
            <person name="Naloka K."/>
            <person name="Theeragool G."/>
            <person name="Yakushi T."/>
            <person name="Matsushita K."/>
        </authorList>
    </citation>
    <scope>NUCLEOTIDE SEQUENCE [LARGE SCALE GENOMIC DNA]</scope>
    <source>
        <strain evidence="3">MSKU9</strain>
    </source>
</reference>
<name>A0A4P5P1F8_9PROT</name>
<protein>
    <submittedName>
        <fullName evidence="2">Small GTP-binding protein YeeP</fullName>
    </submittedName>
</protein>
<dbReference type="RefSeq" id="WP_141261437.1">
    <property type="nucleotide sequence ID" value="NZ_BDLU01000048.1"/>
</dbReference>
<dbReference type="Proteomes" id="UP000315095">
    <property type="component" value="Unassembled WGS sequence"/>
</dbReference>
<dbReference type="GO" id="GO:0005525">
    <property type="term" value="F:GTP binding"/>
    <property type="evidence" value="ECO:0007669"/>
    <property type="project" value="InterPro"/>
</dbReference>
<dbReference type="Pfam" id="PF01926">
    <property type="entry name" value="MMR_HSR1"/>
    <property type="match status" value="1"/>
</dbReference>
<evidence type="ECO:0000259" key="1">
    <source>
        <dbReference type="Pfam" id="PF01926"/>
    </source>
</evidence>
<dbReference type="EMBL" id="BDLU01000048">
    <property type="protein sequence ID" value="GCE83966.1"/>
    <property type="molecule type" value="Genomic_DNA"/>
</dbReference>
<proteinExistence type="predicted"/>
<dbReference type="InterPro" id="IPR005225">
    <property type="entry name" value="Small_GTP-bd"/>
</dbReference>
<sequence>MSNLFSEKFDTNNDNKIKIRELIENRINKIKNYTPKIGVFGVTGVGKSSLCNALFGKEITKVSDVHACTRQIHEIKIGFDENGGRGIILLDVPGLGENLERDNEYKKLYSDIIEDLDLVIWVIKADDRSYSVAEEAYKNILLPHLDRCPVFFVISQIDKINPIREWDEANNKPGPTQEKNILEKEKSISEAFNVSFRNISVVSSTDNYNVSETLEKIIEILPNEKKYSVFREAKENLKNEKMEENAEKGVWQSVKDWVGNAWNANKELITEILSSSIIETASKISKKLLSFFK</sequence>